<feature type="compositionally biased region" description="Basic and acidic residues" evidence="4">
    <location>
        <begin position="154"/>
        <end position="166"/>
    </location>
</feature>
<sequence>MVQLDICVFHQCLTKDILNAMLDIQSSSWAEELLDEGLLLCSLQKQEKVEWRWQVPFYLHINLELLDVYDSISMETLSNMLELDLPTVHSIISKMTINKLIAFLDQPIHTVVMYCMDPTAQQNLALQLVENLGSLVENSEHVFDQKQGTYGGYFRDKKDGYQKNEGTRMPTISSSLKQPTDHLHPHNLDHSTTLKS</sequence>
<dbReference type="PANTHER" id="PTHR13937">
    <property type="entry name" value="EUKARYOTIC TRANSLATION INITATION FACTOR 3, SUBUNIT 8 EIF3S8 -RELATED"/>
    <property type="match status" value="1"/>
</dbReference>
<gene>
    <name evidence="6" type="ORF">HJG60_008581</name>
</gene>
<feature type="domain" description="Eukaryotic translation initiation factor 3 subunit C N-terminal" evidence="5">
    <location>
        <begin position="1"/>
        <end position="68"/>
    </location>
</feature>
<evidence type="ECO:0000256" key="4">
    <source>
        <dbReference type="SAM" id="MobiDB-lite"/>
    </source>
</evidence>
<dbReference type="InterPro" id="IPR036390">
    <property type="entry name" value="WH_DNA-bd_sf"/>
</dbReference>
<dbReference type="GO" id="GO:0031369">
    <property type="term" value="F:translation initiation factor binding"/>
    <property type="evidence" value="ECO:0007669"/>
    <property type="project" value="InterPro"/>
</dbReference>
<evidence type="ECO:0000256" key="1">
    <source>
        <dbReference type="ARBA" id="ARBA00022490"/>
    </source>
</evidence>
<keyword evidence="2" id="KW-0396">Initiation factor</keyword>
<dbReference type="InterPro" id="IPR008905">
    <property type="entry name" value="EIF3C_N_dom"/>
</dbReference>
<evidence type="ECO:0000313" key="7">
    <source>
        <dbReference type="Proteomes" id="UP000664940"/>
    </source>
</evidence>
<evidence type="ECO:0000313" key="6">
    <source>
        <dbReference type="EMBL" id="KAF6084305.1"/>
    </source>
</evidence>
<name>A0A833Z3Q0_9CHIR</name>
<feature type="compositionally biased region" description="Basic and acidic residues" evidence="4">
    <location>
        <begin position="179"/>
        <end position="189"/>
    </location>
</feature>
<evidence type="ECO:0000259" key="5">
    <source>
        <dbReference type="Pfam" id="PF05470"/>
    </source>
</evidence>
<evidence type="ECO:0000256" key="2">
    <source>
        <dbReference type="ARBA" id="ARBA00022540"/>
    </source>
</evidence>
<accession>A0A833Z3Q0</accession>
<dbReference type="SUPFAM" id="SSF46785">
    <property type="entry name" value="Winged helix' DNA-binding domain"/>
    <property type="match status" value="1"/>
</dbReference>
<dbReference type="GO" id="GO:0005852">
    <property type="term" value="C:eukaryotic translation initiation factor 3 complex"/>
    <property type="evidence" value="ECO:0007669"/>
    <property type="project" value="InterPro"/>
</dbReference>
<dbReference type="PANTHER" id="PTHR13937:SF0">
    <property type="entry name" value="EUKARYOTIC TRANSLATION INITIATION FACTOR 3 SUBUNIT C-RELATED"/>
    <property type="match status" value="1"/>
</dbReference>
<organism evidence="6 7">
    <name type="scientific">Phyllostomus discolor</name>
    <name type="common">pale spear-nosed bat</name>
    <dbReference type="NCBI Taxonomy" id="89673"/>
    <lineage>
        <taxon>Eukaryota</taxon>
        <taxon>Metazoa</taxon>
        <taxon>Chordata</taxon>
        <taxon>Craniata</taxon>
        <taxon>Vertebrata</taxon>
        <taxon>Euteleostomi</taxon>
        <taxon>Mammalia</taxon>
        <taxon>Eutheria</taxon>
        <taxon>Laurasiatheria</taxon>
        <taxon>Chiroptera</taxon>
        <taxon>Yangochiroptera</taxon>
        <taxon>Phyllostomidae</taxon>
        <taxon>Phyllostominae</taxon>
        <taxon>Phyllostomus</taxon>
    </lineage>
</organism>
<dbReference type="EMBL" id="JABVXQ010000012">
    <property type="protein sequence ID" value="KAF6084305.1"/>
    <property type="molecule type" value="Genomic_DNA"/>
</dbReference>
<dbReference type="Pfam" id="PF05470">
    <property type="entry name" value="eIF-3c_N"/>
    <property type="match status" value="1"/>
</dbReference>
<keyword evidence="1" id="KW-0963">Cytoplasm</keyword>
<reference evidence="6 7" key="1">
    <citation type="journal article" date="2020" name="Nature">
        <title>Six reference-quality genomes reveal evolution of bat adaptations.</title>
        <authorList>
            <person name="Jebb D."/>
            <person name="Huang Z."/>
            <person name="Pippel M."/>
            <person name="Hughes G.M."/>
            <person name="Lavrichenko K."/>
            <person name="Devanna P."/>
            <person name="Winkler S."/>
            <person name="Jermiin L.S."/>
            <person name="Skirmuntt E.C."/>
            <person name="Katzourakis A."/>
            <person name="Burkitt-Gray L."/>
            <person name="Ray D.A."/>
            <person name="Sullivan K.A.M."/>
            <person name="Roscito J.G."/>
            <person name="Kirilenko B.M."/>
            <person name="Davalos L.M."/>
            <person name="Corthals A.P."/>
            <person name="Power M.L."/>
            <person name="Jones G."/>
            <person name="Ransome R.D."/>
            <person name="Dechmann D.K.N."/>
            <person name="Locatelli A.G."/>
            <person name="Puechmaille S.J."/>
            <person name="Fedrigo O."/>
            <person name="Jarvis E.D."/>
            <person name="Hiller M."/>
            <person name="Vernes S.C."/>
            <person name="Myers E.W."/>
            <person name="Teeling E.C."/>
        </authorList>
    </citation>
    <scope>NUCLEOTIDE SEQUENCE [LARGE SCALE GENOMIC DNA]</scope>
    <source>
        <strain evidence="6">Bat1K_MPI-CBG_1</strain>
    </source>
</reference>
<dbReference type="AlphaFoldDB" id="A0A833Z3Q0"/>
<feature type="region of interest" description="Disordered" evidence="4">
    <location>
        <begin position="154"/>
        <end position="196"/>
    </location>
</feature>
<dbReference type="GO" id="GO:0003743">
    <property type="term" value="F:translation initiation factor activity"/>
    <property type="evidence" value="ECO:0007669"/>
    <property type="project" value="UniProtKB-KW"/>
</dbReference>
<protein>
    <recommendedName>
        <fullName evidence="5">Eukaryotic translation initiation factor 3 subunit C N-terminal domain-containing protein</fullName>
    </recommendedName>
</protein>
<proteinExistence type="predicted"/>
<dbReference type="InterPro" id="IPR027516">
    <property type="entry name" value="EIF3C"/>
</dbReference>
<comment type="caution">
    <text evidence="6">The sequence shown here is derived from an EMBL/GenBank/DDBJ whole genome shotgun (WGS) entry which is preliminary data.</text>
</comment>
<dbReference type="GO" id="GO:0003723">
    <property type="term" value="F:RNA binding"/>
    <property type="evidence" value="ECO:0007669"/>
    <property type="project" value="InterPro"/>
</dbReference>
<evidence type="ECO:0000256" key="3">
    <source>
        <dbReference type="ARBA" id="ARBA00022917"/>
    </source>
</evidence>
<keyword evidence="3" id="KW-0648">Protein biosynthesis</keyword>
<dbReference type="Proteomes" id="UP000664940">
    <property type="component" value="Unassembled WGS sequence"/>
</dbReference>